<evidence type="ECO:0000313" key="2">
    <source>
        <dbReference type="Proteomes" id="UP000003676"/>
    </source>
</evidence>
<proteinExistence type="predicted"/>
<dbReference type="EMBL" id="ABXU01000021">
    <property type="protein sequence ID" value="EEB34572.1"/>
    <property type="molecule type" value="Genomic_DNA"/>
</dbReference>
<comment type="caution">
    <text evidence="1">The sequence shown here is derived from an EMBL/GenBank/DDBJ whole genome shotgun (WGS) entry which is preliminary data.</text>
</comment>
<dbReference type="AlphaFoldDB" id="B6WQW6"/>
<name>B6WQW6_9BACT</name>
<dbReference type="HOGENOM" id="CLU_3079213_0_0_7"/>
<sequence>MQNSANHGIYLKKKTPPEGAWTRGIARRTNIAKACTNVETSVQGPFAGLSSP</sequence>
<reference evidence="1 2" key="1">
    <citation type="submission" date="2008-10" db="EMBL/GenBank/DDBJ databases">
        <title>Draft genome sequence of Desulvovibrio piger (ATCC 29098).</title>
        <authorList>
            <person name="Sudarsanam P."/>
            <person name="Ley R."/>
            <person name="Guruge J."/>
            <person name="Turnbaugh P.J."/>
            <person name="Mahowald M."/>
            <person name="Liep D."/>
            <person name="Gordon J."/>
        </authorList>
    </citation>
    <scope>NUCLEOTIDE SEQUENCE [LARGE SCALE GENOMIC DNA]</scope>
    <source>
        <strain evidence="1 2">ATCC 29098</strain>
    </source>
</reference>
<accession>B6WQW6</accession>
<protein>
    <submittedName>
        <fullName evidence="1">Uncharacterized protein</fullName>
    </submittedName>
</protein>
<organism evidence="1 2">
    <name type="scientific">Desulfovibrio piger ATCC 29098</name>
    <dbReference type="NCBI Taxonomy" id="411464"/>
    <lineage>
        <taxon>Bacteria</taxon>
        <taxon>Pseudomonadati</taxon>
        <taxon>Thermodesulfobacteriota</taxon>
        <taxon>Desulfovibrionia</taxon>
        <taxon>Desulfovibrionales</taxon>
        <taxon>Desulfovibrionaceae</taxon>
        <taxon>Desulfovibrio</taxon>
    </lineage>
</organism>
<reference evidence="1 2" key="2">
    <citation type="submission" date="2008-10" db="EMBL/GenBank/DDBJ databases">
        <authorList>
            <person name="Fulton L."/>
            <person name="Clifton S."/>
            <person name="Fulton B."/>
            <person name="Xu J."/>
            <person name="Minx P."/>
            <person name="Pepin K.H."/>
            <person name="Johnson M."/>
            <person name="Bhonagiri V."/>
            <person name="Nash W.E."/>
            <person name="Mardis E.R."/>
            <person name="Wilson R.K."/>
        </authorList>
    </citation>
    <scope>NUCLEOTIDE SEQUENCE [LARGE SCALE GENOMIC DNA]</scope>
    <source>
        <strain evidence="1 2">ATCC 29098</strain>
    </source>
</reference>
<evidence type="ECO:0000313" key="1">
    <source>
        <dbReference type="EMBL" id="EEB34572.1"/>
    </source>
</evidence>
<gene>
    <name evidence="1" type="ORF">DESPIG_00445</name>
</gene>
<dbReference type="Proteomes" id="UP000003676">
    <property type="component" value="Unassembled WGS sequence"/>
</dbReference>
<dbReference type="STRING" id="901.DESPIGER_0102"/>